<dbReference type="InterPro" id="IPR018503">
    <property type="entry name" value="Tetraspanin_CS"/>
</dbReference>
<dbReference type="Pfam" id="PF00335">
    <property type="entry name" value="Tetraspanin"/>
    <property type="match status" value="1"/>
</dbReference>
<feature type="transmembrane region" description="Helical" evidence="7">
    <location>
        <begin position="57"/>
        <end position="78"/>
    </location>
</feature>
<evidence type="ECO:0000256" key="7">
    <source>
        <dbReference type="RuleBase" id="RU361218"/>
    </source>
</evidence>
<feature type="disulfide bond" evidence="6">
    <location>
        <begin position="148"/>
        <end position="169"/>
    </location>
</feature>
<reference evidence="8" key="1">
    <citation type="journal article" date="2013" name="PLoS ONE">
        <title>Gene expression in gut symbiotic organ of stinkbug affected by extracellular bacterial symbiont.</title>
        <authorList>
            <person name="Futahashi R."/>
            <person name="Tanaka K."/>
            <person name="Tanahashi M."/>
            <person name="Nikoh N."/>
            <person name="Kikuchi Y."/>
            <person name="Lee B.L."/>
            <person name="Fukatsu T."/>
        </authorList>
    </citation>
    <scope>NUCLEOTIDE SEQUENCE</scope>
    <source>
        <tissue evidence="8">Midgut</tissue>
    </source>
</reference>
<protein>
    <recommendedName>
        <fullName evidence="7">Tetraspanin</fullName>
    </recommendedName>
</protein>
<dbReference type="InterPro" id="IPR018499">
    <property type="entry name" value="Tetraspanin/Peripherin"/>
</dbReference>
<keyword evidence="5 7" id="KW-0472">Membrane</keyword>
<dbReference type="InterPro" id="IPR000301">
    <property type="entry name" value="Tetraspanin_animals"/>
</dbReference>
<evidence type="ECO:0000256" key="1">
    <source>
        <dbReference type="ARBA" id="ARBA00004141"/>
    </source>
</evidence>
<comment type="subcellular location">
    <subcellularLocation>
        <location evidence="1 7">Membrane</location>
        <topology evidence="1 7">Multi-pass membrane protein</topology>
    </subcellularLocation>
</comment>
<dbReference type="PANTHER" id="PTHR19282">
    <property type="entry name" value="TETRASPANIN"/>
    <property type="match status" value="1"/>
</dbReference>
<evidence type="ECO:0000256" key="3">
    <source>
        <dbReference type="ARBA" id="ARBA00022692"/>
    </source>
</evidence>
<dbReference type="InterPro" id="IPR008952">
    <property type="entry name" value="Tetraspanin_EC2_sf"/>
</dbReference>
<dbReference type="PANTHER" id="PTHR19282:SF456">
    <property type="entry name" value="CD63 MOLECULE"/>
    <property type="match status" value="1"/>
</dbReference>
<dbReference type="EMBL" id="AK417483">
    <property type="protein sequence ID" value="BAN20698.1"/>
    <property type="molecule type" value="mRNA"/>
</dbReference>
<name>R4WD91_RIPPE</name>
<evidence type="ECO:0000313" key="8">
    <source>
        <dbReference type="EMBL" id="BAN20698.1"/>
    </source>
</evidence>
<keyword evidence="3 7" id="KW-0812">Transmembrane</keyword>
<evidence type="ECO:0000256" key="2">
    <source>
        <dbReference type="ARBA" id="ARBA00006840"/>
    </source>
</evidence>
<accession>R4WD91</accession>
<feature type="transmembrane region" description="Helical" evidence="7">
    <location>
        <begin position="15"/>
        <end position="37"/>
    </location>
</feature>
<dbReference type="Gene3D" id="1.10.1450.10">
    <property type="entry name" value="Tetraspanin"/>
    <property type="match status" value="1"/>
</dbReference>
<evidence type="ECO:0000256" key="6">
    <source>
        <dbReference type="PIRSR" id="PIRSR002419-1"/>
    </source>
</evidence>
<evidence type="ECO:0000256" key="5">
    <source>
        <dbReference type="ARBA" id="ARBA00023136"/>
    </source>
</evidence>
<dbReference type="SUPFAM" id="SSF48652">
    <property type="entry name" value="Tetraspanin"/>
    <property type="match status" value="1"/>
</dbReference>
<proteinExistence type="evidence at transcript level"/>
<dbReference type="PROSITE" id="PS00421">
    <property type="entry name" value="TM4_1"/>
    <property type="match status" value="1"/>
</dbReference>
<keyword evidence="4 7" id="KW-1133">Transmembrane helix</keyword>
<evidence type="ECO:0000256" key="4">
    <source>
        <dbReference type="ARBA" id="ARBA00022989"/>
    </source>
</evidence>
<dbReference type="GO" id="GO:0005886">
    <property type="term" value="C:plasma membrane"/>
    <property type="evidence" value="ECO:0007669"/>
    <property type="project" value="TreeGrafter"/>
</dbReference>
<dbReference type="CDD" id="cd03127">
    <property type="entry name" value="tetraspanin_LEL"/>
    <property type="match status" value="1"/>
</dbReference>
<dbReference type="PIRSF" id="PIRSF002419">
    <property type="entry name" value="Tetraspanin"/>
    <property type="match status" value="1"/>
</dbReference>
<sequence length="242" mass="27291">MLDFRNLSVKAVKSVLFLFNLFFAFTGLILLCMGIMIKEYFIQYEAFIDDKYFSASSLLIATGSIIFVISFFGCCGALRENRCMVLTYSVLLTLIMILEFASGVTGYVLTGETTELMEIKLNESLYNYNKNYDVTVLWDTVQSQFECCGLYNYSDWARPFKNNSLPVSCCSFAHGSLDSWNCSVTSPTLYKLSCKERLSLEVEEHTLMLGCVAFGIIGAQFLGILFACYLSKSIKQSSYETV</sequence>
<feature type="transmembrane region" description="Helical" evidence="7">
    <location>
        <begin position="207"/>
        <end position="230"/>
    </location>
</feature>
<keyword evidence="6" id="KW-1015">Disulfide bond</keyword>
<organism evidence="8">
    <name type="scientific">Riptortus pedestris</name>
    <name type="common">Bean bug</name>
    <dbReference type="NCBI Taxonomy" id="329032"/>
    <lineage>
        <taxon>Eukaryota</taxon>
        <taxon>Metazoa</taxon>
        <taxon>Ecdysozoa</taxon>
        <taxon>Arthropoda</taxon>
        <taxon>Hexapoda</taxon>
        <taxon>Insecta</taxon>
        <taxon>Pterygota</taxon>
        <taxon>Neoptera</taxon>
        <taxon>Paraneoptera</taxon>
        <taxon>Hemiptera</taxon>
        <taxon>Heteroptera</taxon>
        <taxon>Panheteroptera</taxon>
        <taxon>Pentatomomorpha</taxon>
        <taxon>Coreoidea</taxon>
        <taxon>Alydidae</taxon>
        <taxon>Riptortus</taxon>
    </lineage>
</organism>
<dbReference type="AlphaFoldDB" id="R4WD91"/>
<comment type="similarity">
    <text evidence="2 7">Belongs to the tetraspanin (TM4SF) family.</text>
</comment>
<feature type="transmembrane region" description="Helical" evidence="7">
    <location>
        <begin position="85"/>
        <end position="109"/>
    </location>
</feature>
<dbReference type="PRINTS" id="PR00259">
    <property type="entry name" value="TMFOUR"/>
</dbReference>